<dbReference type="GO" id="GO:0046872">
    <property type="term" value="F:metal ion binding"/>
    <property type="evidence" value="ECO:0007669"/>
    <property type="project" value="InterPro"/>
</dbReference>
<dbReference type="OrthoDB" id="9779168at2"/>
<proteinExistence type="predicted"/>
<dbReference type="EMBL" id="AP012273">
    <property type="protein sequence ID" value="BAO44777.1"/>
    <property type="molecule type" value="Genomic_DNA"/>
</dbReference>
<evidence type="ECO:0000313" key="4">
    <source>
        <dbReference type="Proteomes" id="UP000031631"/>
    </source>
</evidence>
<organism evidence="3 4">
    <name type="scientific">Thiolapillus brandeum</name>
    <dbReference type="NCBI Taxonomy" id="1076588"/>
    <lineage>
        <taxon>Bacteria</taxon>
        <taxon>Pseudomonadati</taxon>
        <taxon>Pseudomonadota</taxon>
        <taxon>Gammaproteobacteria</taxon>
        <taxon>Chromatiales</taxon>
        <taxon>Sedimenticolaceae</taxon>
        <taxon>Thiolapillus</taxon>
    </lineage>
</organism>
<keyword evidence="4" id="KW-1185">Reference proteome</keyword>
<keyword evidence="1" id="KW-0547">Nucleotide-binding</keyword>
<dbReference type="KEGG" id="tbn:TBH_C1862"/>
<feature type="domain" description="ATP-grasp" evidence="2">
    <location>
        <begin position="40"/>
        <end position="234"/>
    </location>
</feature>
<dbReference type="AlphaFoldDB" id="A0A7U6GJI4"/>
<evidence type="ECO:0000259" key="2">
    <source>
        <dbReference type="PROSITE" id="PS50975"/>
    </source>
</evidence>
<dbReference type="Gene3D" id="3.30.470.20">
    <property type="entry name" value="ATP-grasp fold, B domain"/>
    <property type="match status" value="1"/>
</dbReference>
<keyword evidence="1" id="KW-0067">ATP-binding</keyword>
<dbReference type="RefSeq" id="WP_052470061.1">
    <property type="nucleotide sequence ID" value="NZ_AP012273.1"/>
</dbReference>
<dbReference type="PROSITE" id="PS50975">
    <property type="entry name" value="ATP_GRASP"/>
    <property type="match status" value="1"/>
</dbReference>
<dbReference type="Proteomes" id="UP000031631">
    <property type="component" value="Chromosome"/>
</dbReference>
<gene>
    <name evidence="3" type="ORF">TBH_C1862</name>
</gene>
<name>A0A7U6GJI4_9GAMM</name>
<evidence type="ECO:0000313" key="3">
    <source>
        <dbReference type="EMBL" id="BAO44777.1"/>
    </source>
</evidence>
<sequence>MLRVRLVLSYMGWCLRLGVGSWKYFQLNAPWFNGQRRLFSKLDTDQLIPKPWRLHQTPLANTIMPRNWPVFLKPEWGQNARGIAVARNPEDWQRLREPLLQQPVPYLVQEAAPGKHEFEVFFIRRAADQRQAAILSITETLNQGGDDWPVNSILNPDTRHATLSLSREQMQRLWQQISQLPPFRIARVGLRSNSIEAMLDGNFHIIEINLFVPMPLTLLDEGIPLKQRHAFISPAMKALAELTLALPGSQEKKSIFWPMFFLNYRIKP</sequence>
<evidence type="ECO:0000256" key="1">
    <source>
        <dbReference type="PROSITE-ProRule" id="PRU00409"/>
    </source>
</evidence>
<dbReference type="InterPro" id="IPR011761">
    <property type="entry name" value="ATP-grasp"/>
</dbReference>
<protein>
    <recommendedName>
        <fullName evidence="2">ATP-grasp domain-containing protein</fullName>
    </recommendedName>
</protein>
<dbReference type="GO" id="GO:0005524">
    <property type="term" value="F:ATP binding"/>
    <property type="evidence" value="ECO:0007669"/>
    <property type="project" value="UniProtKB-UniRule"/>
</dbReference>
<reference evidence="3 4" key="1">
    <citation type="journal article" date="2014" name="PLoS ONE">
        <title>Physiological and genomic features of a novel sulfur-oxidizing gammaproteobacterium belonging to a previously uncultivated symbiotic lineage isolated from a hydrothermal vent.</title>
        <authorList>
            <person name="Nunoura T."/>
            <person name="Takaki Y."/>
            <person name="Kazama H."/>
            <person name="Kakuta J."/>
            <person name="Shimamura S."/>
            <person name="Makita H."/>
            <person name="Hirai M."/>
            <person name="Miyazaki M."/>
            <person name="Takai K."/>
        </authorList>
    </citation>
    <scope>NUCLEOTIDE SEQUENCE [LARGE SCALE GENOMIC DNA]</scope>
    <source>
        <strain evidence="3 4">Hiromi1</strain>
    </source>
</reference>
<accession>A0A7U6GJI4</accession>
<dbReference type="SUPFAM" id="SSF56059">
    <property type="entry name" value="Glutathione synthetase ATP-binding domain-like"/>
    <property type="match status" value="1"/>
</dbReference>